<gene>
    <name evidence="3" type="ORF">DSCOOX_47210</name>
</gene>
<name>A0A5K8AFZ8_9BACT</name>
<sequence>MEIVVLVKQVPDTNAPAEVAGAALSGEPADIPWTINPHDEMAVEEALRVKEAHGGRVTLLSFSRPEEFDALRIGIAMGADRAVAIIDELKSTSRYRDGLLLSRIFAAALKTMRFDLIIAGQKAVDDDAGVVGPALAEKLNLPFFSMVVGQEISGNRVRCKRLVGGGRMEVEAPLPALLLATRGLNRPRYATMPGLRRATRQGVETWRLRDIAPDAQHLFCDQPSRLIALEPVESQRDLTMARGDSPREKAEALARYLLSDQG</sequence>
<dbReference type="Gene3D" id="3.40.50.620">
    <property type="entry name" value="HUPs"/>
    <property type="match status" value="1"/>
</dbReference>
<dbReference type="InterPro" id="IPR014730">
    <property type="entry name" value="ETF_a/b_N"/>
</dbReference>
<dbReference type="Pfam" id="PF01012">
    <property type="entry name" value="ETF"/>
    <property type="match status" value="1"/>
</dbReference>
<dbReference type="InterPro" id="IPR012255">
    <property type="entry name" value="ETF_b"/>
</dbReference>
<dbReference type="AlphaFoldDB" id="A0A5K8AFZ8"/>
<evidence type="ECO:0000313" key="3">
    <source>
        <dbReference type="EMBL" id="BBO91541.1"/>
    </source>
</evidence>
<feature type="domain" description="Electron transfer flavoprotein alpha/beta-subunit N-terminal" evidence="2">
    <location>
        <begin position="23"/>
        <end position="215"/>
    </location>
</feature>
<dbReference type="InterPro" id="IPR033948">
    <property type="entry name" value="ETF_beta_N"/>
</dbReference>
<evidence type="ECO:0000259" key="2">
    <source>
        <dbReference type="SMART" id="SM00893"/>
    </source>
</evidence>
<evidence type="ECO:0000256" key="1">
    <source>
        <dbReference type="ARBA" id="ARBA00022982"/>
    </source>
</evidence>
<dbReference type="SMART" id="SM00893">
    <property type="entry name" value="ETF"/>
    <property type="match status" value="1"/>
</dbReference>
<evidence type="ECO:0000313" key="4">
    <source>
        <dbReference type="Proteomes" id="UP000422108"/>
    </source>
</evidence>
<accession>A0A5K8AFZ8</accession>
<dbReference type="Proteomes" id="UP000422108">
    <property type="component" value="Chromosome"/>
</dbReference>
<dbReference type="PIRSF" id="PIRSF000090">
    <property type="entry name" value="Beta-ETF"/>
    <property type="match status" value="1"/>
</dbReference>
<proteinExistence type="predicted"/>
<dbReference type="PANTHER" id="PTHR21294">
    <property type="entry name" value="ELECTRON TRANSFER FLAVOPROTEIN BETA-SUBUNIT"/>
    <property type="match status" value="1"/>
</dbReference>
<reference evidence="3 4" key="1">
    <citation type="submission" date="2019-11" db="EMBL/GenBank/DDBJ databases">
        <title>Comparative genomics of hydrocarbon-degrading Desulfosarcina strains.</title>
        <authorList>
            <person name="Watanabe M."/>
            <person name="Kojima H."/>
            <person name="Fukui M."/>
        </authorList>
    </citation>
    <scope>NUCLEOTIDE SEQUENCE [LARGE SCALE GENOMIC DNA]</scope>
    <source>
        <strain evidence="4">oXyS1</strain>
    </source>
</reference>
<dbReference type="CDD" id="cd01714">
    <property type="entry name" value="ETF_beta"/>
    <property type="match status" value="1"/>
</dbReference>
<dbReference type="EMBL" id="AP021879">
    <property type="protein sequence ID" value="BBO91541.1"/>
    <property type="molecule type" value="Genomic_DNA"/>
</dbReference>
<dbReference type="GO" id="GO:0009055">
    <property type="term" value="F:electron transfer activity"/>
    <property type="evidence" value="ECO:0007669"/>
    <property type="project" value="InterPro"/>
</dbReference>
<dbReference type="RefSeq" id="WP_155312444.1">
    <property type="nucleotide sequence ID" value="NZ_AP021879.1"/>
</dbReference>
<keyword evidence="4" id="KW-1185">Reference proteome</keyword>
<protein>
    <submittedName>
        <fullName evidence="3">Electron transfer flavoprotein subunit beta</fullName>
    </submittedName>
</protein>
<keyword evidence="1" id="KW-0249">Electron transport</keyword>
<dbReference type="InterPro" id="IPR014729">
    <property type="entry name" value="Rossmann-like_a/b/a_fold"/>
</dbReference>
<keyword evidence="1" id="KW-0813">Transport</keyword>
<organism evidence="3 4">
    <name type="scientific">Desulfosarcina ovata subsp. ovata</name>
    <dbReference type="NCBI Taxonomy" id="2752305"/>
    <lineage>
        <taxon>Bacteria</taxon>
        <taxon>Pseudomonadati</taxon>
        <taxon>Thermodesulfobacteriota</taxon>
        <taxon>Desulfobacteria</taxon>
        <taxon>Desulfobacterales</taxon>
        <taxon>Desulfosarcinaceae</taxon>
        <taxon>Desulfosarcina</taxon>
    </lineage>
</organism>
<dbReference type="SUPFAM" id="SSF52402">
    <property type="entry name" value="Adenine nucleotide alpha hydrolases-like"/>
    <property type="match status" value="1"/>
</dbReference>